<dbReference type="HOGENOM" id="CLU_010194_1_2_1"/>
<keyword evidence="3" id="KW-1185">Reference proteome</keyword>
<dbReference type="PANTHER" id="PTHR43975">
    <property type="entry name" value="ZGC:101858"/>
    <property type="match status" value="1"/>
</dbReference>
<dbReference type="Pfam" id="PF13561">
    <property type="entry name" value="adh_short_C2"/>
    <property type="match status" value="1"/>
</dbReference>
<reference evidence="1 3" key="2">
    <citation type="journal article" date="2013" name="Nature">
        <title>Insights into bilaterian evolution from three spiralian genomes.</title>
        <authorList>
            <person name="Simakov O."/>
            <person name="Marletaz F."/>
            <person name="Cho S.J."/>
            <person name="Edsinger-Gonzales E."/>
            <person name="Havlak P."/>
            <person name="Hellsten U."/>
            <person name="Kuo D.H."/>
            <person name="Larsson T."/>
            <person name="Lv J."/>
            <person name="Arendt D."/>
            <person name="Savage R."/>
            <person name="Osoegawa K."/>
            <person name="de Jong P."/>
            <person name="Grimwood J."/>
            <person name="Chapman J.A."/>
            <person name="Shapiro H."/>
            <person name="Aerts A."/>
            <person name="Otillar R.P."/>
            <person name="Terry A.Y."/>
            <person name="Boore J.L."/>
            <person name="Grigoriev I.V."/>
            <person name="Lindberg D.R."/>
            <person name="Seaver E.C."/>
            <person name="Weisblat D.A."/>
            <person name="Putnam N.H."/>
            <person name="Rokhsar D.S."/>
        </authorList>
    </citation>
    <scope>NUCLEOTIDE SEQUENCE</scope>
    <source>
        <strain evidence="1 3">I ESC-2004</strain>
    </source>
</reference>
<dbReference type="Proteomes" id="UP000014760">
    <property type="component" value="Unassembled WGS sequence"/>
</dbReference>
<reference evidence="2" key="3">
    <citation type="submission" date="2015-06" db="UniProtKB">
        <authorList>
            <consortium name="EnsemblMetazoa"/>
        </authorList>
    </citation>
    <scope>IDENTIFICATION</scope>
</reference>
<sequence length="264" mass="28912">MAGLEDKVVIITGASSGIGATTAEYFAKTGAKLVICGRIAENLEKTAERCREAGLPDSKIVQMLGDLTEEDTCKRIVEDAVKHYGRLDVLVNIAGTIRTMCFWNSTPEMMQKHFEWNIMITYHMCKYAMPNLHQTKGNIINIGGLVATRPYNTLFPNSVTKCGVQQMTKCLALEGGPKGVRANCVDPGATLDTALWARSGIAPTHEKWLAHKNKSEPLYPLLRNAYTPEVAKCIVFLASDDARFVTGYCMPIDGGMGLVSQHIV</sequence>
<dbReference type="FunFam" id="3.40.50.720:FF:000084">
    <property type="entry name" value="Short-chain dehydrogenase reductase"/>
    <property type="match status" value="1"/>
</dbReference>
<evidence type="ECO:0000313" key="1">
    <source>
        <dbReference type="EMBL" id="ELT96276.1"/>
    </source>
</evidence>
<evidence type="ECO:0000313" key="3">
    <source>
        <dbReference type="Proteomes" id="UP000014760"/>
    </source>
</evidence>
<reference evidence="3" key="1">
    <citation type="submission" date="2012-12" db="EMBL/GenBank/DDBJ databases">
        <authorList>
            <person name="Hellsten U."/>
            <person name="Grimwood J."/>
            <person name="Chapman J.A."/>
            <person name="Shapiro H."/>
            <person name="Aerts A."/>
            <person name="Otillar R.P."/>
            <person name="Terry A.Y."/>
            <person name="Boore J.L."/>
            <person name="Simakov O."/>
            <person name="Marletaz F."/>
            <person name="Cho S.-J."/>
            <person name="Edsinger-Gonzales E."/>
            <person name="Havlak P."/>
            <person name="Kuo D.-H."/>
            <person name="Larsson T."/>
            <person name="Lv J."/>
            <person name="Arendt D."/>
            <person name="Savage R."/>
            <person name="Osoegawa K."/>
            <person name="de Jong P."/>
            <person name="Lindberg D.R."/>
            <person name="Seaver E.C."/>
            <person name="Weisblat D.A."/>
            <person name="Putnam N.H."/>
            <person name="Grigoriev I.V."/>
            <person name="Rokhsar D.S."/>
        </authorList>
    </citation>
    <scope>NUCLEOTIDE SEQUENCE</scope>
    <source>
        <strain evidence="3">I ESC-2004</strain>
    </source>
</reference>
<dbReference type="SUPFAM" id="SSF51735">
    <property type="entry name" value="NAD(P)-binding Rossmann-fold domains"/>
    <property type="match status" value="1"/>
</dbReference>
<dbReference type="AlphaFoldDB" id="R7TXW9"/>
<dbReference type="OMA" id="DVNCGEF"/>
<dbReference type="PRINTS" id="PR00080">
    <property type="entry name" value="SDRFAMILY"/>
</dbReference>
<dbReference type="InterPro" id="IPR002347">
    <property type="entry name" value="SDR_fam"/>
</dbReference>
<dbReference type="EMBL" id="KB308879">
    <property type="protein sequence ID" value="ELT96276.1"/>
    <property type="molecule type" value="Genomic_DNA"/>
</dbReference>
<accession>R7TXW9</accession>
<gene>
    <name evidence="1" type="ORF">CAPTEDRAFT_166576</name>
</gene>
<evidence type="ECO:0000313" key="2">
    <source>
        <dbReference type="EnsemblMetazoa" id="CapteP166576"/>
    </source>
</evidence>
<name>R7TXW9_CAPTE</name>
<organism evidence="1">
    <name type="scientific">Capitella teleta</name>
    <name type="common">Polychaete worm</name>
    <dbReference type="NCBI Taxonomy" id="283909"/>
    <lineage>
        <taxon>Eukaryota</taxon>
        <taxon>Metazoa</taxon>
        <taxon>Spiralia</taxon>
        <taxon>Lophotrochozoa</taxon>
        <taxon>Annelida</taxon>
        <taxon>Polychaeta</taxon>
        <taxon>Sedentaria</taxon>
        <taxon>Scolecida</taxon>
        <taxon>Capitellidae</taxon>
        <taxon>Capitella</taxon>
    </lineage>
</organism>
<dbReference type="PRINTS" id="PR00081">
    <property type="entry name" value="GDHRDH"/>
</dbReference>
<dbReference type="STRING" id="283909.R7TXW9"/>
<dbReference type="InterPro" id="IPR036291">
    <property type="entry name" value="NAD(P)-bd_dom_sf"/>
</dbReference>
<dbReference type="PANTHER" id="PTHR43975:SF2">
    <property type="entry name" value="EG:BACR7A4.14 PROTEIN-RELATED"/>
    <property type="match status" value="1"/>
</dbReference>
<dbReference type="EnsemblMetazoa" id="CapteT166576">
    <property type="protein sequence ID" value="CapteP166576"/>
    <property type="gene ID" value="CapteG166576"/>
</dbReference>
<proteinExistence type="predicted"/>
<dbReference type="Gene3D" id="3.40.50.720">
    <property type="entry name" value="NAD(P)-binding Rossmann-like Domain"/>
    <property type="match status" value="1"/>
</dbReference>
<dbReference type="EMBL" id="AMQN01011425">
    <property type="status" value="NOT_ANNOTATED_CDS"/>
    <property type="molecule type" value="Genomic_DNA"/>
</dbReference>
<protein>
    <submittedName>
        <fullName evidence="1 2">Uncharacterized protein</fullName>
    </submittedName>
</protein>
<dbReference type="OrthoDB" id="6146133at2759"/>